<protein>
    <submittedName>
        <fullName evidence="7">O-antigen ligase family protein</fullName>
    </submittedName>
</protein>
<feature type="transmembrane region" description="Helical" evidence="5">
    <location>
        <begin position="236"/>
        <end position="254"/>
    </location>
</feature>
<feature type="transmembrane region" description="Helical" evidence="5">
    <location>
        <begin position="164"/>
        <end position="182"/>
    </location>
</feature>
<comment type="subcellular location">
    <subcellularLocation>
        <location evidence="1">Membrane</location>
        <topology evidence="1">Multi-pass membrane protein</topology>
    </subcellularLocation>
</comment>
<evidence type="ECO:0000313" key="7">
    <source>
        <dbReference type="EMBL" id="MBC3941279.1"/>
    </source>
</evidence>
<keyword evidence="7" id="KW-0436">Ligase</keyword>
<keyword evidence="4 5" id="KW-0472">Membrane</keyword>
<feature type="transmembrane region" description="Helical" evidence="5">
    <location>
        <begin position="312"/>
        <end position="332"/>
    </location>
</feature>
<proteinExistence type="predicted"/>
<keyword evidence="3 5" id="KW-1133">Transmembrane helix</keyword>
<evidence type="ECO:0000256" key="4">
    <source>
        <dbReference type="ARBA" id="ARBA00023136"/>
    </source>
</evidence>
<evidence type="ECO:0000256" key="5">
    <source>
        <dbReference type="SAM" id="Phobius"/>
    </source>
</evidence>
<feature type="transmembrane region" description="Helical" evidence="5">
    <location>
        <begin position="77"/>
        <end position="95"/>
    </location>
</feature>
<feature type="transmembrane region" description="Helical" evidence="5">
    <location>
        <begin position="107"/>
        <end position="125"/>
    </location>
</feature>
<keyword evidence="8" id="KW-1185">Reference proteome</keyword>
<evidence type="ECO:0000313" key="8">
    <source>
        <dbReference type="Proteomes" id="UP000597613"/>
    </source>
</evidence>
<keyword evidence="2 5" id="KW-0812">Transmembrane</keyword>
<feature type="domain" description="O-antigen ligase-related" evidence="6">
    <location>
        <begin position="269"/>
        <end position="411"/>
    </location>
</feature>
<evidence type="ECO:0000256" key="1">
    <source>
        <dbReference type="ARBA" id="ARBA00004141"/>
    </source>
</evidence>
<sequence length="504" mass="53925">MRDAHLTDDYGRGKVTASYTTRHDDVTAATGQPTHRDDVIAKTGYTTRRSDFIVAAGLLCLALLLGGGSPISPIQRMIVEIAGVFTLGWFFARGWHAPRSRSVTTGLILIGALVLLIVVQVIPLPPGTWRALPGREMVINVLDVIGAGSTWLPLSLDPTATREAGYFLIPPIAMFVATLHLDRDAQIKLILLIVAAAVVSAVLVMIQAQGAMWLTLYDAPHATKGKGIFANKNHNAALLVVAIPLAAMLGRSALRFAQQSTQRAVTGIVIAILALAVLGCLSRAGIALLPIALLACVPVLGGYALVKRHWKIAVGAAVALVVAAILIAQSSIVKETLDRFGASQEGRYVFWPDVIAAIRQFMPWGSGFGTFVPVFRMSETLNAVHQTYTNHAHADFMEIALEAGVPGLLLVVAFLIWFGVTAWSRLRGRIDAPDFSPMLTAATGILLLLAASIVDYPLRTLLLACVFAVLAAILASPLRFSATSNPFGTGRDTAPRHPRRKVRL</sequence>
<feature type="transmembrane region" description="Helical" evidence="5">
    <location>
        <begin position="460"/>
        <end position="478"/>
    </location>
</feature>
<dbReference type="InterPro" id="IPR007016">
    <property type="entry name" value="O-antigen_ligase-rel_domated"/>
</dbReference>
<dbReference type="Pfam" id="PF04932">
    <property type="entry name" value="Wzy_C"/>
    <property type="match status" value="1"/>
</dbReference>
<feature type="transmembrane region" description="Helical" evidence="5">
    <location>
        <begin position="52"/>
        <end position="71"/>
    </location>
</feature>
<dbReference type="InterPro" id="IPR051533">
    <property type="entry name" value="WaaL-like"/>
</dbReference>
<feature type="transmembrane region" description="Helical" evidence="5">
    <location>
        <begin position="403"/>
        <end position="423"/>
    </location>
</feature>
<gene>
    <name evidence="7" type="ORF">H8S47_06205</name>
</gene>
<dbReference type="RefSeq" id="WP_187503050.1">
    <property type="nucleotide sequence ID" value="NZ_JACONT010000009.1"/>
</dbReference>
<feature type="transmembrane region" description="Helical" evidence="5">
    <location>
        <begin position="435"/>
        <end position="454"/>
    </location>
</feature>
<feature type="transmembrane region" description="Helical" evidence="5">
    <location>
        <begin position="261"/>
        <end position="278"/>
    </location>
</feature>
<feature type="transmembrane region" description="Helical" evidence="5">
    <location>
        <begin position="189"/>
        <end position="216"/>
    </location>
</feature>
<comment type="caution">
    <text evidence="7">The sequence shown here is derived from an EMBL/GenBank/DDBJ whole genome shotgun (WGS) entry which is preliminary data.</text>
</comment>
<evidence type="ECO:0000256" key="3">
    <source>
        <dbReference type="ARBA" id="ARBA00022989"/>
    </source>
</evidence>
<evidence type="ECO:0000256" key="2">
    <source>
        <dbReference type="ARBA" id="ARBA00022692"/>
    </source>
</evidence>
<dbReference type="GO" id="GO:0016874">
    <property type="term" value="F:ligase activity"/>
    <property type="evidence" value="ECO:0007669"/>
    <property type="project" value="UniProtKB-KW"/>
</dbReference>
<accession>A0ABR7ALF6</accession>
<name>A0ABR7ALF6_9SPHN</name>
<evidence type="ECO:0000259" key="6">
    <source>
        <dbReference type="Pfam" id="PF04932"/>
    </source>
</evidence>
<dbReference type="PANTHER" id="PTHR37422">
    <property type="entry name" value="TEICHURONIC ACID BIOSYNTHESIS PROTEIN TUAE"/>
    <property type="match status" value="1"/>
</dbReference>
<dbReference type="EMBL" id="JACONT010000009">
    <property type="protein sequence ID" value="MBC3941279.1"/>
    <property type="molecule type" value="Genomic_DNA"/>
</dbReference>
<feature type="transmembrane region" description="Helical" evidence="5">
    <location>
        <begin position="284"/>
        <end position="305"/>
    </location>
</feature>
<reference evidence="7 8" key="1">
    <citation type="submission" date="2020-08" db="EMBL/GenBank/DDBJ databases">
        <title>Putative novel bacterial strains isolated from necrotic wheat leaf tissues caused by Xanthomonas translucens.</title>
        <authorList>
            <person name="Tambong J.T."/>
        </authorList>
    </citation>
    <scope>NUCLEOTIDE SEQUENCE [LARGE SCALE GENOMIC DNA]</scope>
    <source>
        <strain evidence="8">DOAB 1063</strain>
    </source>
</reference>
<dbReference type="PANTHER" id="PTHR37422:SF13">
    <property type="entry name" value="LIPOPOLYSACCHARIDE BIOSYNTHESIS PROTEIN PA4999-RELATED"/>
    <property type="match status" value="1"/>
</dbReference>
<dbReference type="Proteomes" id="UP000597613">
    <property type="component" value="Unassembled WGS sequence"/>
</dbReference>
<organism evidence="7 8">
    <name type="scientific">Sphingomonas albertensis</name>
    <dbReference type="NCBI Taxonomy" id="2762591"/>
    <lineage>
        <taxon>Bacteria</taxon>
        <taxon>Pseudomonadati</taxon>
        <taxon>Pseudomonadota</taxon>
        <taxon>Alphaproteobacteria</taxon>
        <taxon>Sphingomonadales</taxon>
        <taxon>Sphingomonadaceae</taxon>
        <taxon>Sphingomonas</taxon>
    </lineage>
</organism>